<evidence type="ECO:0000256" key="1">
    <source>
        <dbReference type="SAM" id="Phobius"/>
    </source>
</evidence>
<keyword evidence="3" id="KW-1185">Reference proteome</keyword>
<evidence type="ECO:0008006" key="4">
    <source>
        <dbReference type="Google" id="ProtNLM"/>
    </source>
</evidence>
<name>A0ABT3JYQ3_9XANT</name>
<keyword evidence="1" id="KW-0812">Transmembrane</keyword>
<keyword evidence="1" id="KW-0472">Membrane</keyword>
<organism evidence="2 3">
    <name type="scientific">Xanthomonas chitinilytica</name>
    <dbReference type="NCBI Taxonomy" id="2989819"/>
    <lineage>
        <taxon>Bacteria</taxon>
        <taxon>Pseudomonadati</taxon>
        <taxon>Pseudomonadota</taxon>
        <taxon>Gammaproteobacteria</taxon>
        <taxon>Lysobacterales</taxon>
        <taxon>Lysobacteraceae</taxon>
        <taxon>Xanthomonas</taxon>
    </lineage>
</organism>
<dbReference type="Proteomes" id="UP001209922">
    <property type="component" value="Unassembled WGS sequence"/>
</dbReference>
<comment type="caution">
    <text evidence="2">The sequence shown here is derived from an EMBL/GenBank/DDBJ whole genome shotgun (WGS) entry which is preliminary data.</text>
</comment>
<evidence type="ECO:0000313" key="2">
    <source>
        <dbReference type="EMBL" id="MCW4473622.1"/>
    </source>
</evidence>
<evidence type="ECO:0000313" key="3">
    <source>
        <dbReference type="Proteomes" id="UP001209922"/>
    </source>
</evidence>
<sequence length="129" mass="14070">MNLPLHLGLLGSLEAGLIALLIGFAVFFLWQKLCRWLRWSHGHAIGWASLIAVAVGAGVDAWNLFYLGMVRLESPLYARIALASIHDPNELGTRVVLEISGALAGVALGWWVFSSRSDADKPSRHDGPR</sequence>
<feature type="transmembrane region" description="Helical" evidence="1">
    <location>
        <begin position="42"/>
        <end position="65"/>
    </location>
</feature>
<proteinExistence type="predicted"/>
<protein>
    <recommendedName>
        <fullName evidence="4">Transmembrane protein</fullName>
    </recommendedName>
</protein>
<feature type="transmembrane region" description="Helical" evidence="1">
    <location>
        <begin position="6"/>
        <end position="30"/>
    </location>
</feature>
<reference evidence="2 3" key="1">
    <citation type="submission" date="2022-10" db="EMBL/GenBank/DDBJ databases">
        <title>Xanthomonas sp. H13-6.</title>
        <authorList>
            <person name="Liu X."/>
            <person name="Deng Z."/>
            <person name="Jiang Y."/>
            <person name="Yu T."/>
            <person name="Ai J."/>
        </authorList>
    </citation>
    <scope>NUCLEOTIDE SEQUENCE [LARGE SCALE GENOMIC DNA]</scope>
    <source>
        <strain evidence="2 3">H13-6</strain>
    </source>
</reference>
<gene>
    <name evidence="2" type="ORF">OK345_14050</name>
</gene>
<dbReference type="RefSeq" id="WP_265128606.1">
    <property type="nucleotide sequence ID" value="NZ_JAPCHY010000012.1"/>
</dbReference>
<dbReference type="EMBL" id="JAPCHY010000012">
    <property type="protein sequence ID" value="MCW4473622.1"/>
    <property type="molecule type" value="Genomic_DNA"/>
</dbReference>
<accession>A0ABT3JYQ3</accession>
<keyword evidence="1" id="KW-1133">Transmembrane helix</keyword>
<feature type="transmembrane region" description="Helical" evidence="1">
    <location>
        <begin position="95"/>
        <end position="113"/>
    </location>
</feature>